<proteinExistence type="predicted"/>
<evidence type="ECO:0000259" key="2">
    <source>
        <dbReference type="Pfam" id="PF07238"/>
    </source>
</evidence>
<dbReference type="EMBL" id="WTYE01000001">
    <property type="protein sequence ID" value="MXP31504.1"/>
    <property type="molecule type" value="Genomic_DNA"/>
</dbReference>
<dbReference type="AlphaFoldDB" id="A0A845APG4"/>
<name>A0A845APG4_9SPHN</name>
<dbReference type="RefSeq" id="WP_160778937.1">
    <property type="nucleotide sequence ID" value="NZ_BAAAZF010000001.1"/>
</dbReference>
<evidence type="ECO:0000256" key="1">
    <source>
        <dbReference type="SAM" id="MobiDB-lite"/>
    </source>
</evidence>
<feature type="domain" description="PilZ" evidence="2">
    <location>
        <begin position="14"/>
        <end position="97"/>
    </location>
</feature>
<dbReference type="InterPro" id="IPR009875">
    <property type="entry name" value="PilZ_domain"/>
</dbReference>
<comment type="caution">
    <text evidence="3">The sequence shown here is derived from an EMBL/GenBank/DDBJ whole genome shotgun (WGS) entry which is preliminary data.</text>
</comment>
<keyword evidence="4" id="KW-1185">Reference proteome</keyword>
<evidence type="ECO:0000313" key="3">
    <source>
        <dbReference type="EMBL" id="MXP31504.1"/>
    </source>
</evidence>
<sequence>MTGRGCVEESGFNKRRGERKNTGIAGRYRTGSGTPRDVWITDLSQTGCRFYDRFGTMQPGKALTLRIGTFGPVPAKVRWWENHTNGVQFEEPLHESVFEHICENLSETVPDGLETGDE</sequence>
<feature type="region of interest" description="Disordered" evidence="1">
    <location>
        <begin position="1"/>
        <end position="31"/>
    </location>
</feature>
<gene>
    <name evidence="3" type="ORF">GRI94_06680</name>
</gene>
<organism evidence="3 4">
    <name type="scientific">Parerythrobacter jejuensis</name>
    <dbReference type="NCBI Taxonomy" id="795812"/>
    <lineage>
        <taxon>Bacteria</taxon>
        <taxon>Pseudomonadati</taxon>
        <taxon>Pseudomonadota</taxon>
        <taxon>Alphaproteobacteria</taxon>
        <taxon>Sphingomonadales</taxon>
        <taxon>Erythrobacteraceae</taxon>
        <taxon>Parerythrobacter</taxon>
    </lineage>
</organism>
<reference evidence="3 4" key="1">
    <citation type="submission" date="2019-12" db="EMBL/GenBank/DDBJ databases">
        <title>Genomic-based taxomic classification of the family Erythrobacteraceae.</title>
        <authorList>
            <person name="Xu L."/>
        </authorList>
    </citation>
    <scope>NUCLEOTIDE SEQUENCE [LARGE SCALE GENOMIC DNA]</scope>
    <source>
        <strain evidence="3 4">JCM 16677</strain>
    </source>
</reference>
<dbReference type="Pfam" id="PF07238">
    <property type="entry name" value="PilZ"/>
    <property type="match status" value="1"/>
</dbReference>
<dbReference type="Proteomes" id="UP000446786">
    <property type="component" value="Unassembled WGS sequence"/>
</dbReference>
<accession>A0A845APG4</accession>
<protein>
    <recommendedName>
        <fullName evidence="2">PilZ domain-containing protein</fullName>
    </recommendedName>
</protein>
<dbReference type="GO" id="GO:0035438">
    <property type="term" value="F:cyclic-di-GMP binding"/>
    <property type="evidence" value="ECO:0007669"/>
    <property type="project" value="InterPro"/>
</dbReference>
<dbReference type="OrthoDB" id="9794070at2"/>
<evidence type="ECO:0000313" key="4">
    <source>
        <dbReference type="Proteomes" id="UP000446786"/>
    </source>
</evidence>
<dbReference type="SUPFAM" id="SSF141371">
    <property type="entry name" value="PilZ domain-like"/>
    <property type="match status" value="1"/>
</dbReference>